<comment type="caution">
    <text evidence="3">The sequence shown here is derived from an EMBL/GenBank/DDBJ whole genome shotgun (WGS) entry which is preliminary data.</text>
</comment>
<keyword evidence="4" id="KW-1185">Reference proteome</keyword>
<dbReference type="PANTHER" id="PTHR40278:SF2">
    <property type="entry name" value="TYPE IV PILUS INNER MEMBRANE COMPONENT PILN"/>
    <property type="match status" value="1"/>
</dbReference>
<organism evidence="3 4">
    <name type="scientific">Neptuniibacter pectenicola</name>
    <dbReference type="NCBI Taxonomy" id="1806669"/>
    <lineage>
        <taxon>Bacteria</taxon>
        <taxon>Pseudomonadati</taxon>
        <taxon>Pseudomonadota</taxon>
        <taxon>Gammaproteobacteria</taxon>
        <taxon>Oceanospirillales</taxon>
        <taxon>Oceanospirillaceae</taxon>
        <taxon>Neptuniibacter</taxon>
    </lineage>
</organism>
<feature type="coiled-coil region" evidence="1">
    <location>
        <begin position="57"/>
        <end position="91"/>
    </location>
</feature>
<dbReference type="Proteomes" id="UP001449225">
    <property type="component" value="Unassembled WGS sequence"/>
</dbReference>
<accession>A0ABU9TST9</accession>
<proteinExistence type="predicted"/>
<dbReference type="Pfam" id="PF05137">
    <property type="entry name" value="PilN"/>
    <property type="match status" value="1"/>
</dbReference>
<keyword evidence="2" id="KW-1133">Transmembrane helix</keyword>
<dbReference type="PANTHER" id="PTHR40278">
    <property type="entry name" value="DNA UTILIZATION PROTEIN HOFN"/>
    <property type="match status" value="1"/>
</dbReference>
<sequence>MATINLRPWREERAEERKKNFVMNLLGTALFAGLIVFAVGYYFDAMKDRQNDRNGYLKAETAKLDRDLAAIKELKEKRAKLLERLTAIQELQGSRPLIVRNFDELVRVMPDGLYYSSLSRKANNVVIAGLAQDNLDVSTLMRNLDASIWFGEPNLSGVGKGKDSLNTFNLSVPIAKPKADEAGK</sequence>
<reference evidence="3 4" key="1">
    <citation type="submission" date="2024-03" db="EMBL/GenBank/DDBJ databases">
        <title>Community enrichment and isolation of bacterial strains for fucoidan degradation.</title>
        <authorList>
            <person name="Sichert A."/>
        </authorList>
    </citation>
    <scope>NUCLEOTIDE SEQUENCE [LARGE SCALE GENOMIC DNA]</scope>
    <source>
        <strain evidence="3 4">AS76</strain>
    </source>
</reference>
<dbReference type="InterPro" id="IPR052534">
    <property type="entry name" value="Extracell_DNA_Util/SecSys_Comp"/>
</dbReference>
<evidence type="ECO:0000313" key="3">
    <source>
        <dbReference type="EMBL" id="MEM5536784.1"/>
    </source>
</evidence>
<protein>
    <submittedName>
        <fullName evidence="3">PilN domain-containing protein</fullName>
    </submittedName>
</protein>
<evidence type="ECO:0000313" key="4">
    <source>
        <dbReference type="Proteomes" id="UP001449225"/>
    </source>
</evidence>
<keyword evidence="1" id="KW-0175">Coiled coil</keyword>
<gene>
    <name evidence="3" type="ORF">WNY58_10315</name>
</gene>
<feature type="transmembrane region" description="Helical" evidence="2">
    <location>
        <begin position="21"/>
        <end position="43"/>
    </location>
</feature>
<keyword evidence="2" id="KW-0472">Membrane</keyword>
<name>A0ABU9TST9_9GAMM</name>
<dbReference type="InterPro" id="IPR007813">
    <property type="entry name" value="PilN"/>
</dbReference>
<dbReference type="EMBL" id="JBBMRA010000008">
    <property type="protein sequence ID" value="MEM5536784.1"/>
    <property type="molecule type" value="Genomic_DNA"/>
</dbReference>
<keyword evidence="2" id="KW-0812">Transmembrane</keyword>
<evidence type="ECO:0000256" key="1">
    <source>
        <dbReference type="SAM" id="Coils"/>
    </source>
</evidence>
<evidence type="ECO:0000256" key="2">
    <source>
        <dbReference type="SAM" id="Phobius"/>
    </source>
</evidence>
<dbReference type="RefSeq" id="WP_342854473.1">
    <property type="nucleotide sequence ID" value="NZ_JBBMRA010000008.1"/>
</dbReference>